<evidence type="ECO:0000313" key="2">
    <source>
        <dbReference type="Proteomes" id="UP001219349"/>
    </source>
</evidence>
<accession>A0ABY7SHK5</accession>
<dbReference type="Proteomes" id="UP001219349">
    <property type="component" value="Chromosome"/>
</dbReference>
<reference evidence="1 2" key="1">
    <citation type="submission" date="2021-01" db="EMBL/GenBank/DDBJ databases">
        <title>Biogeographic distribution of Paracoccus.</title>
        <authorList>
            <person name="Hollensteiner J."/>
            <person name="Leineberger J."/>
            <person name="Brinkhoff T."/>
            <person name="Daniel R."/>
        </authorList>
    </citation>
    <scope>NUCLEOTIDE SEQUENCE [LARGE SCALE GENOMIC DNA]</scope>
    <source>
        <strain evidence="1 2">KCTC 22803</strain>
    </source>
</reference>
<gene>
    <name evidence="1" type="ORF">JHX87_11005</name>
</gene>
<proteinExistence type="predicted"/>
<dbReference type="EMBL" id="CP067136">
    <property type="protein sequence ID" value="WCR06038.1"/>
    <property type="molecule type" value="Genomic_DNA"/>
</dbReference>
<organism evidence="1 2">
    <name type="scientific">Paracoccus fistulariae</name>
    <dbReference type="NCBI Taxonomy" id="658446"/>
    <lineage>
        <taxon>Bacteria</taxon>
        <taxon>Pseudomonadati</taxon>
        <taxon>Pseudomonadota</taxon>
        <taxon>Alphaproteobacteria</taxon>
        <taxon>Rhodobacterales</taxon>
        <taxon>Paracoccaceae</taxon>
        <taxon>Paracoccus</taxon>
    </lineage>
</organism>
<keyword evidence="2" id="KW-1185">Reference proteome</keyword>
<sequence length="84" mass="8610">MMSNAACWTHPATALMIATSLLTACETGGSDPVGAVCPPVVTYDQAVRDRAAAELEALPEDAALVGMMADYAVVRAQARACGPD</sequence>
<evidence type="ECO:0000313" key="1">
    <source>
        <dbReference type="EMBL" id="WCR06038.1"/>
    </source>
</evidence>
<protein>
    <submittedName>
        <fullName evidence="1">Uncharacterized protein</fullName>
    </submittedName>
</protein>
<name>A0ABY7SHK5_9RHOB</name>